<reference evidence="1 2" key="1">
    <citation type="submission" date="2024-01" db="EMBL/GenBank/DDBJ databases">
        <title>Uliginosibacterium soil sp. nov.</title>
        <authorList>
            <person name="Lv Y."/>
        </authorList>
    </citation>
    <scope>NUCLEOTIDE SEQUENCE [LARGE SCALE GENOMIC DNA]</scope>
    <source>
        <strain evidence="1 2">H3</strain>
    </source>
</reference>
<name>A0ABU6K0H3_9RHOO</name>
<proteinExistence type="predicted"/>
<dbReference type="PIRSF" id="PIRSF035170">
    <property type="entry name" value="HD_phosphohydro"/>
    <property type="match status" value="1"/>
</dbReference>
<keyword evidence="1" id="KW-0675">Receptor</keyword>
<dbReference type="RefSeq" id="WP_327598242.1">
    <property type="nucleotide sequence ID" value="NZ_JAYXHS010000001.1"/>
</dbReference>
<comment type="caution">
    <text evidence="1">The sequence shown here is derived from an EMBL/GenBank/DDBJ whole genome shotgun (WGS) entry which is preliminary data.</text>
</comment>
<protein>
    <submittedName>
        <fullName evidence="1">N-methyl-D-aspartate receptor NMDAR2C subunit</fullName>
    </submittedName>
</protein>
<evidence type="ECO:0000313" key="2">
    <source>
        <dbReference type="Proteomes" id="UP001331561"/>
    </source>
</evidence>
<evidence type="ECO:0000313" key="1">
    <source>
        <dbReference type="EMBL" id="MEC5385283.1"/>
    </source>
</evidence>
<keyword evidence="2" id="KW-1185">Reference proteome</keyword>
<dbReference type="PANTHER" id="PTHR21174">
    <property type="match status" value="1"/>
</dbReference>
<dbReference type="InterPro" id="IPR009218">
    <property type="entry name" value="HD_phosphohydro"/>
</dbReference>
<dbReference type="PANTHER" id="PTHR21174:SF0">
    <property type="entry name" value="HD PHOSPHOHYDROLASE FAMILY PROTEIN-RELATED"/>
    <property type="match status" value="1"/>
</dbReference>
<accession>A0ABU6K0H3</accession>
<organism evidence="1 2">
    <name type="scientific">Uliginosibacterium silvisoli</name>
    <dbReference type="NCBI Taxonomy" id="3114758"/>
    <lineage>
        <taxon>Bacteria</taxon>
        <taxon>Pseudomonadati</taxon>
        <taxon>Pseudomonadota</taxon>
        <taxon>Betaproteobacteria</taxon>
        <taxon>Rhodocyclales</taxon>
        <taxon>Zoogloeaceae</taxon>
        <taxon>Uliginosibacterium</taxon>
    </lineage>
</organism>
<dbReference type="EMBL" id="JAYXHS010000001">
    <property type="protein sequence ID" value="MEC5385283.1"/>
    <property type="molecule type" value="Genomic_DNA"/>
</dbReference>
<dbReference type="Gene3D" id="1.10.3210.10">
    <property type="entry name" value="Hypothetical protein af1432"/>
    <property type="match status" value="1"/>
</dbReference>
<dbReference type="Proteomes" id="UP001331561">
    <property type="component" value="Unassembled WGS sequence"/>
</dbReference>
<gene>
    <name evidence="1" type="ORF">VVD49_06085</name>
</gene>
<dbReference type="SUPFAM" id="SSF109604">
    <property type="entry name" value="HD-domain/PDEase-like"/>
    <property type="match status" value="1"/>
</dbReference>
<sequence length="225" mass="25954">MEPRRLPPDEYLYDARAKRQHRHGTSHRKNAMLPADLIAALRTRYAEPHRHYHTQGHIDALLKELRVTLVPVHDRDVVEAAIWFHDAIYDTRRQDNEARSAELAGTQLREAGWAAEQVASVERLILATADHTAVARVLDEEPDAALFLDLDLSILGARPSVYDAYAEGVRKEFDWVSDADYRAGRLRVLERFLAQSRLFRTDYYLERDIIACDNMQREQIALLRG</sequence>